<dbReference type="RefSeq" id="WP_068603392.1">
    <property type="nucleotide sequence ID" value="NZ_CP011388.1"/>
</dbReference>
<name>A0A172TDL9_9BACL</name>
<dbReference type="PATRIC" id="fig|1178515.4.peg.145"/>
<keyword evidence="2" id="KW-1185">Reference proteome</keyword>
<reference evidence="1 2" key="1">
    <citation type="submission" date="2015-01" db="EMBL/GenBank/DDBJ databases">
        <title>Paenibacillus swuensis/DY6/whole genome sequencing.</title>
        <authorList>
            <person name="Kim M.K."/>
            <person name="Srinivasan S."/>
            <person name="Lee J.-J."/>
        </authorList>
    </citation>
    <scope>NUCLEOTIDE SEQUENCE [LARGE SCALE GENOMIC DNA]</scope>
    <source>
        <strain evidence="1 2">DY6</strain>
    </source>
</reference>
<gene>
    <name evidence="1" type="ORF">SY83_00865</name>
</gene>
<dbReference type="AlphaFoldDB" id="A0A172TDL9"/>
<dbReference type="OrthoDB" id="2883326at2"/>
<dbReference type="KEGG" id="pswu:SY83_00865"/>
<evidence type="ECO:0000313" key="1">
    <source>
        <dbReference type="EMBL" id="ANE45128.1"/>
    </source>
</evidence>
<evidence type="ECO:0000313" key="2">
    <source>
        <dbReference type="Proteomes" id="UP000076927"/>
    </source>
</evidence>
<accession>A0A172TDL9</accession>
<dbReference type="STRING" id="1178515.SY83_00865"/>
<dbReference type="Proteomes" id="UP000076927">
    <property type="component" value="Chromosome"/>
</dbReference>
<proteinExistence type="predicted"/>
<protein>
    <submittedName>
        <fullName evidence="1">ATPase</fullName>
    </submittedName>
</protein>
<sequence length="129" mass="15250">MLKLGQKVYIIDDHFEQNLPLGEYGYIIAYERNQDNVFDYVVRVPKTSKHYFVVDADVEMEEVLLELEADRVEREALIDFALATRNEELFRRVMNGAEELDLHSEEEEPVKDLLSQEDFIKQINLKAWI</sequence>
<dbReference type="EMBL" id="CP011388">
    <property type="protein sequence ID" value="ANE45128.1"/>
    <property type="molecule type" value="Genomic_DNA"/>
</dbReference>
<organism evidence="1 2">
    <name type="scientific">Paenibacillus swuensis</name>
    <dbReference type="NCBI Taxonomy" id="1178515"/>
    <lineage>
        <taxon>Bacteria</taxon>
        <taxon>Bacillati</taxon>
        <taxon>Bacillota</taxon>
        <taxon>Bacilli</taxon>
        <taxon>Bacillales</taxon>
        <taxon>Paenibacillaceae</taxon>
        <taxon>Paenibacillus</taxon>
    </lineage>
</organism>